<proteinExistence type="predicted"/>
<dbReference type="Proteomes" id="UP000184096">
    <property type="component" value="Chromosome I"/>
</dbReference>
<evidence type="ECO:0000313" key="2">
    <source>
        <dbReference type="Proteomes" id="UP000184096"/>
    </source>
</evidence>
<evidence type="ECO:0000313" key="1">
    <source>
        <dbReference type="EMBL" id="SHN81325.1"/>
    </source>
</evidence>
<dbReference type="Gene3D" id="3.30.70.100">
    <property type="match status" value="1"/>
</dbReference>
<sequence>MIAVITTYPLPQPMTREEARRNFLSTAPRYQGVAGLVRKYYYLSQDGMTIGGVYLWNSRAEAEATFDESWRAVMRDRYNSDPSVVYFDCPVVVDNLTHEILSDD</sequence>
<dbReference type="AlphaFoldDB" id="A0A1M7UEJ0"/>
<accession>A0A1M7UEJ0</accession>
<protein>
    <recommendedName>
        <fullName evidence="3">Mono-oxygenase ydhR</fullName>
    </recommendedName>
</protein>
<reference evidence="2" key="1">
    <citation type="submission" date="2016-11" db="EMBL/GenBank/DDBJ databases">
        <authorList>
            <person name="Varghese N."/>
            <person name="Submissions S."/>
        </authorList>
    </citation>
    <scope>NUCLEOTIDE SEQUENCE [LARGE SCALE GENOMIC DNA]</scope>
    <source>
        <strain evidence="2">GAS401</strain>
    </source>
</reference>
<dbReference type="RefSeq" id="WP_072821413.1">
    <property type="nucleotide sequence ID" value="NZ_LT670849.1"/>
</dbReference>
<dbReference type="EMBL" id="LT670849">
    <property type="protein sequence ID" value="SHN81325.1"/>
    <property type="molecule type" value="Genomic_DNA"/>
</dbReference>
<name>A0A1M7UEJ0_9BRAD</name>
<evidence type="ECO:0008006" key="3">
    <source>
        <dbReference type="Google" id="ProtNLM"/>
    </source>
</evidence>
<dbReference type="InterPro" id="IPR011008">
    <property type="entry name" value="Dimeric_a/b-barrel"/>
</dbReference>
<organism evidence="1 2">
    <name type="scientific">Bradyrhizobium erythrophlei</name>
    <dbReference type="NCBI Taxonomy" id="1437360"/>
    <lineage>
        <taxon>Bacteria</taxon>
        <taxon>Pseudomonadati</taxon>
        <taxon>Pseudomonadota</taxon>
        <taxon>Alphaproteobacteria</taxon>
        <taxon>Hyphomicrobiales</taxon>
        <taxon>Nitrobacteraceae</taxon>
        <taxon>Bradyrhizobium</taxon>
    </lineage>
</organism>
<keyword evidence="2" id="KW-1185">Reference proteome</keyword>
<dbReference type="SUPFAM" id="SSF54909">
    <property type="entry name" value="Dimeric alpha+beta barrel"/>
    <property type="match status" value="1"/>
</dbReference>
<gene>
    <name evidence="1" type="ORF">SAMN05444170_4688</name>
</gene>
<dbReference type="OrthoDB" id="2065010at2"/>